<name>A0A517STC0_9BACT</name>
<dbReference type="AlphaFoldDB" id="A0A517STC0"/>
<dbReference type="EMBL" id="CP036272">
    <property type="protein sequence ID" value="QDT59378.1"/>
    <property type="molecule type" value="Genomic_DNA"/>
</dbReference>
<sequence>MMVQSCKAATLMISMAGRGGFRCGCLRLALPRFVDACKHAPYEPAHSPYESLHAHYEPNPGARKPECALVQSSGLNRHLADTVFNQGT</sequence>
<evidence type="ECO:0000313" key="2">
    <source>
        <dbReference type="Proteomes" id="UP000315003"/>
    </source>
</evidence>
<protein>
    <submittedName>
        <fullName evidence="1">Uncharacterized protein</fullName>
    </submittedName>
</protein>
<evidence type="ECO:0000313" key="1">
    <source>
        <dbReference type="EMBL" id="QDT59378.1"/>
    </source>
</evidence>
<proteinExistence type="predicted"/>
<accession>A0A517STC0</accession>
<gene>
    <name evidence="1" type="ORF">SV7mr_18850</name>
</gene>
<reference evidence="1 2" key="1">
    <citation type="submission" date="2019-02" db="EMBL/GenBank/DDBJ databases">
        <title>Deep-cultivation of Planctomycetes and their phenomic and genomic characterization uncovers novel biology.</title>
        <authorList>
            <person name="Wiegand S."/>
            <person name="Jogler M."/>
            <person name="Boedeker C."/>
            <person name="Pinto D."/>
            <person name="Vollmers J."/>
            <person name="Rivas-Marin E."/>
            <person name="Kohn T."/>
            <person name="Peeters S.H."/>
            <person name="Heuer A."/>
            <person name="Rast P."/>
            <person name="Oberbeckmann S."/>
            <person name="Bunk B."/>
            <person name="Jeske O."/>
            <person name="Meyerdierks A."/>
            <person name="Storesund J.E."/>
            <person name="Kallscheuer N."/>
            <person name="Luecker S."/>
            <person name="Lage O.M."/>
            <person name="Pohl T."/>
            <person name="Merkel B.J."/>
            <person name="Hornburger P."/>
            <person name="Mueller R.-W."/>
            <person name="Bruemmer F."/>
            <person name="Labrenz M."/>
            <person name="Spormann A.M."/>
            <person name="Op den Camp H."/>
            <person name="Overmann J."/>
            <person name="Amann R."/>
            <person name="Jetten M.S.M."/>
            <person name="Mascher T."/>
            <person name="Medema M.H."/>
            <person name="Devos D.P."/>
            <person name="Kaster A.-K."/>
            <person name="Ovreas L."/>
            <person name="Rohde M."/>
            <person name="Galperin M.Y."/>
            <person name="Jogler C."/>
        </authorList>
    </citation>
    <scope>NUCLEOTIDE SEQUENCE [LARGE SCALE GENOMIC DNA]</scope>
    <source>
        <strain evidence="1 2">SV_7m_r</strain>
    </source>
</reference>
<keyword evidence="2" id="KW-1185">Reference proteome</keyword>
<organism evidence="1 2">
    <name type="scientific">Stieleria bergensis</name>
    <dbReference type="NCBI Taxonomy" id="2528025"/>
    <lineage>
        <taxon>Bacteria</taxon>
        <taxon>Pseudomonadati</taxon>
        <taxon>Planctomycetota</taxon>
        <taxon>Planctomycetia</taxon>
        <taxon>Pirellulales</taxon>
        <taxon>Pirellulaceae</taxon>
        <taxon>Stieleria</taxon>
    </lineage>
</organism>
<dbReference type="Proteomes" id="UP000315003">
    <property type="component" value="Chromosome"/>
</dbReference>